<dbReference type="PANTHER" id="PTHR32347:SF23">
    <property type="entry name" value="BLL5650 PROTEIN"/>
    <property type="match status" value="1"/>
</dbReference>
<evidence type="ECO:0000313" key="6">
    <source>
        <dbReference type="Proteomes" id="UP000315891"/>
    </source>
</evidence>
<dbReference type="GO" id="GO:0030313">
    <property type="term" value="C:cell envelope"/>
    <property type="evidence" value="ECO:0007669"/>
    <property type="project" value="UniProtKB-SubCell"/>
</dbReference>
<dbReference type="AlphaFoldDB" id="A0A516V8B4"/>
<name>A0A516V8B4_9GAMM</name>
<proteinExistence type="predicted"/>
<evidence type="ECO:0000256" key="4">
    <source>
        <dbReference type="SAM" id="SignalP"/>
    </source>
</evidence>
<sequence>MRRRHGAFALGFALAVFAALPVQAVVLTGEVRSGDAQDIFTPPSDSSPVVLRFYAEDGAKVKKGDPVLSIDAGSAAQQLQSLRDKIDQARIKADKDVADLELKRVDAELALVDASAAEETAAIDAALPRELLQALDYDKYQGEYERTKREHVLARAKLADAVSAIAQRREDGGLEVRKLELQLGYFQAQVDTATVVARRDGTVVHAFQNGPFGGDGGRYEEGSTAFPGTVVGQVVASAGGYGVRAWALEPDRAGLKPGQPVRLEFDALPGQWASGRIKAISGASAAKPEWGDGRYFSVDISLDGGAVRLPMLPGMSVRVDTDTTNRPVPTMRMANKPIMATGEIIAKRTIAILPPQIEGLWQLNITQMAGDGSQVRKGQPIVVFAGGDLMQQLPSKQSELAEKQRIQEKLRLELADKAREAALATAQAIADADKAARKARQPKEYIAGVEYRKLLIDRDRTARKRSLAKQRELVAARDRSAEQRAADAEVDQLKREVARIQASLAQLSIAAPRDGILLHHSSWNGDKIDTGSQVWRGISVADIPDMKTLAVRASLSERDLRRVREGQTVAVVLGGAGRRVAGTISGVGNSVHSKSRAENIPVVDLDIELASLDGLSLKPGQPVRVEIPVATGSRAASK</sequence>
<feature type="chain" id="PRO_5022006191" evidence="4">
    <location>
        <begin position="25"/>
        <end position="638"/>
    </location>
</feature>
<evidence type="ECO:0000256" key="1">
    <source>
        <dbReference type="ARBA" id="ARBA00004196"/>
    </source>
</evidence>
<keyword evidence="6" id="KW-1185">Reference proteome</keyword>
<gene>
    <name evidence="5" type="ORF">FNZ56_04315</name>
</gene>
<reference evidence="5 6" key="1">
    <citation type="submission" date="2019-07" db="EMBL/GenBank/DDBJ databases">
        <title>Lysobacter weifangensis sp. nov., isolated from bensulfuron-methyl contaminated farmland soil.</title>
        <authorList>
            <person name="Zhao H."/>
        </authorList>
    </citation>
    <scope>NUCLEOTIDE SEQUENCE [LARGE SCALE GENOMIC DNA]</scope>
    <source>
        <strain evidence="5 6">CC-Bw-6</strain>
    </source>
</reference>
<dbReference type="InterPro" id="IPR050465">
    <property type="entry name" value="UPF0194_transport"/>
</dbReference>
<protein>
    <submittedName>
        <fullName evidence="5">HlyD family efflux transporter periplasmic adaptor subunit</fullName>
    </submittedName>
</protein>
<dbReference type="EMBL" id="CP041742">
    <property type="protein sequence ID" value="QDQ74755.1"/>
    <property type="molecule type" value="Genomic_DNA"/>
</dbReference>
<accession>A0A516V8B4</accession>
<comment type="subcellular location">
    <subcellularLocation>
        <location evidence="1">Cell envelope</location>
    </subcellularLocation>
</comment>
<dbReference type="Proteomes" id="UP000315891">
    <property type="component" value="Chromosome"/>
</dbReference>
<organism evidence="5 6">
    <name type="scientific">Pseudoluteimonas lycopersici</name>
    <dbReference type="NCBI Taxonomy" id="1324796"/>
    <lineage>
        <taxon>Bacteria</taxon>
        <taxon>Pseudomonadati</taxon>
        <taxon>Pseudomonadota</taxon>
        <taxon>Gammaproteobacteria</taxon>
        <taxon>Lysobacterales</taxon>
        <taxon>Lysobacteraceae</taxon>
        <taxon>Pseudoluteimonas</taxon>
    </lineage>
</organism>
<evidence type="ECO:0000256" key="2">
    <source>
        <dbReference type="ARBA" id="ARBA00023054"/>
    </source>
</evidence>
<dbReference type="OrthoDB" id="9156101at2"/>
<dbReference type="Gene3D" id="2.40.30.170">
    <property type="match status" value="2"/>
</dbReference>
<dbReference type="PANTHER" id="PTHR32347">
    <property type="entry name" value="EFFLUX SYSTEM COMPONENT YKNX-RELATED"/>
    <property type="match status" value="1"/>
</dbReference>
<evidence type="ECO:0000313" key="5">
    <source>
        <dbReference type="EMBL" id="QDQ74755.1"/>
    </source>
</evidence>
<feature type="signal peptide" evidence="4">
    <location>
        <begin position="1"/>
        <end position="24"/>
    </location>
</feature>
<keyword evidence="4" id="KW-0732">Signal</keyword>
<keyword evidence="2 3" id="KW-0175">Coiled coil</keyword>
<evidence type="ECO:0000256" key="3">
    <source>
        <dbReference type="SAM" id="Coils"/>
    </source>
</evidence>
<feature type="coiled-coil region" evidence="3">
    <location>
        <begin position="483"/>
        <end position="510"/>
    </location>
</feature>